<protein>
    <submittedName>
        <fullName evidence="1">Uncharacterized protein</fullName>
    </submittedName>
</protein>
<keyword evidence="2" id="KW-1185">Reference proteome</keyword>
<evidence type="ECO:0000313" key="1">
    <source>
        <dbReference type="EMBL" id="MBB6069983.1"/>
    </source>
</evidence>
<name>A0A841GWF3_9BACT</name>
<dbReference type="AlphaFoldDB" id="A0A841GWF3"/>
<organism evidence="1 2">
    <name type="scientific">Longimicrobium terrae</name>
    <dbReference type="NCBI Taxonomy" id="1639882"/>
    <lineage>
        <taxon>Bacteria</taxon>
        <taxon>Pseudomonadati</taxon>
        <taxon>Gemmatimonadota</taxon>
        <taxon>Longimicrobiia</taxon>
        <taxon>Longimicrobiales</taxon>
        <taxon>Longimicrobiaceae</taxon>
        <taxon>Longimicrobium</taxon>
    </lineage>
</organism>
<proteinExistence type="predicted"/>
<gene>
    <name evidence="1" type="ORF">HNQ61_001600</name>
</gene>
<reference evidence="1 2" key="1">
    <citation type="submission" date="2020-08" db="EMBL/GenBank/DDBJ databases">
        <title>Genomic Encyclopedia of Type Strains, Phase IV (KMG-IV): sequencing the most valuable type-strain genomes for metagenomic binning, comparative biology and taxonomic classification.</title>
        <authorList>
            <person name="Goeker M."/>
        </authorList>
    </citation>
    <scope>NUCLEOTIDE SEQUENCE [LARGE SCALE GENOMIC DNA]</scope>
    <source>
        <strain evidence="1 2">DSM 29007</strain>
    </source>
</reference>
<dbReference type="EMBL" id="JACHIA010000003">
    <property type="protein sequence ID" value="MBB6069983.1"/>
    <property type="molecule type" value="Genomic_DNA"/>
</dbReference>
<dbReference type="RefSeq" id="WP_170039642.1">
    <property type="nucleotide sequence ID" value="NZ_JABDTL010000002.1"/>
</dbReference>
<dbReference type="Proteomes" id="UP000582837">
    <property type="component" value="Unassembled WGS sequence"/>
</dbReference>
<sequence length="95" mass="9499">MRERLGDSPPALLAAMIEALPADASLPVPEAMAGAAVALLGTLDGLRREEALPLMAADALLTHAFHAQAEADAEGLAALAERFGAAGALGATGVR</sequence>
<evidence type="ECO:0000313" key="2">
    <source>
        <dbReference type="Proteomes" id="UP000582837"/>
    </source>
</evidence>
<comment type="caution">
    <text evidence="1">The sequence shown here is derived from an EMBL/GenBank/DDBJ whole genome shotgun (WGS) entry which is preliminary data.</text>
</comment>
<accession>A0A841GWF3</accession>